<dbReference type="STRING" id="84029.CROST_19580"/>
<dbReference type="Proteomes" id="UP000190951">
    <property type="component" value="Chromosome"/>
</dbReference>
<evidence type="ECO:0000313" key="1">
    <source>
        <dbReference type="EMBL" id="URZ12145.1"/>
    </source>
</evidence>
<protein>
    <submittedName>
        <fullName evidence="1">Uncharacterized protein</fullName>
    </submittedName>
</protein>
<accession>A0A1S8MI16</accession>
<gene>
    <name evidence="1" type="ORF">CROST_028620</name>
</gene>
<keyword evidence="2" id="KW-1185">Reference proteome</keyword>
<dbReference type="EMBL" id="CP096983">
    <property type="protein sequence ID" value="URZ12145.1"/>
    <property type="molecule type" value="Genomic_DNA"/>
</dbReference>
<dbReference type="KEGG" id="crw:CROST_028620"/>
<reference evidence="1 2" key="1">
    <citation type="submission" date="2022-04" db="EMBL/GenBank/DDBJ databases">
        <title>Genome sequence of C. roseum typestrain.</title>
        <authorList>
            <person name="Poehlein A."/>
            <person name="Schoch T."/>
            <person name="Duerre P."/>
            <person name="Daniel R."/>
        </authorList>
    </citation>
    <scope>NUCLEOTIDE SEQUENCE [LARGE SCALE GENOMIC DNA]</scope>
    <source>
        <strain evidence="1 2">DSM 7320</strain>
    </source>
</reference>
<evidence type="ECO:0000313" key="2">
    <source>
        <dbReference type="Proteomes" id="UP000190951"/>
    </source>
</evidence>
<sequence length="188" mass="21427">MLYILIILCVVIVSLIGVKIIVSRKAKTSLTVFADIAQNIVLEETETKGTRVLDDYGRRYELLINVKVKNSGDNSFEITSIFIEIEFENGAIYEVKIMPDMLPKVVEEGESIDISIQKEWIDYENVNSFGVIDSKGRHYYLPKEKLDKLWIASNELPSTKDSGRIESDPSNVIEAFESRDKSIFIKKN</sequence>
<proteinExistence type="predicted"/>
<organism evidence="1 2">
    <name type="scientific">Clostridium felsineum</name>
    <dbReference type="NCBI Taxonomy" id="36839"/>
    <lineage>
        <taxon>Bacteria</taxon>
        <taxon>Bacillati</taxon>
        <taxon>Bacillota</taxon>
        <taxon>Clostridia</taxon>
        <taxon>Eubacteriales</taxon>
        <taxon>Clostridiaceae</taxon>
        <taxon>Clostridium</taxon>
    </lineage>
</organism>
<dbReference type="RefSeq" id="WP_077832034.1">
    <property type="nucleotide sequence ID" value="NZ_CP096983.1"/>
</dbReference>
<dbReference type="AlphaFoldDB" id="A0A1S8MI16"/>
<name>A0A1S8MI16_9CLOT</name>